<dbReference type="EMBL" id="CAJJDP010000051">
    <property type="protein sequence ID" value="CAD8167950.1"/>
    <property type="molecule type" value="Genomic_DNA"/>
</dbReference>
<protein>
    <submittedName>
        <fullName evidence="2">Uncharacterized protein</fullName>
    </submittedName>
</protein>
<dbReference type="Proteomes" id="UP000683925">
    <property type="component" value="Unassembled WGS sequence"/>
</dbReference>
<keyword evidence="3" id="KW-1185">Reference proteome</keyword>
<gene>
    <name evidence="1" type="ORF">POCTA_138.1.T0510033</name>
    <name evidence="2" type="ORF">POCTA_138.1.T0510036</name>
</gene>
<organism evidence="2 3">
    <name type="scientific">Paramecium octaurelia</name>
    <dbReference type="NCBI Taxonomy" id="43137"/>
    <lineage>
        <taxon>Eukaryota</taxon>
        <taxon>Sar</taxon>
        <taxon>Alveolata</taxon>
        <taxon>Ciliophora</taxon>
        <taxon>Intramacronucleata</taxon>
        <taxon>Oligohymenophorea</taxon>
        <taxon>Peniculida</taxon>
        <taxon>Parameciidae</taxon>
        <taxon>Paramecium</taxon>
    </lineage>
</organism>
<evidence type="ECO:0000313" key="3">
    <source>
        <dbReference type="Proteomes" id="UP000683925"/>
    </source>
</evidence>
<sequence length="43" mass="5274">MEQKFGFDQIDRLIGQSKFNMENQKIQTLYKAILDYEQQIYRT</sequence>
<evidence type="ECO:0000313" key="1">
    <source>
        <dbReference type="EMBL" id="CAD8167950.1"/>
    </source>
</evidence>
<dbReference type="EMBL" id="CAJJDP010000051">
    <property type="protein sequence ID" value="CAD8167956.1"/>
    <property type="molecule type" value="Genomic_DNA"/>
</dbReference>
<comment type="caution">
    <text evidence="2">The sequence shown here is derived from an EMBL/GenBank/DDBJ whole genome shotgun (WGS) entry which is preliminary data.</text>
</comment>
<accession>A0A8S1UZU0</accession>
<evidence type="ECO:0000313" key="2">
    <source>
        <dbReference type="EMBL" id="CAD8167956.1"/>
    </source>
</evidence>
<dbReference type="AlphaFoldDB" id="A0A8S1UZU0"/>
<proteinExistence type="predicted"/>
<reference evidence="2" key="1">
    <citation type="submission" date="2021-01" db="EMBL/GenBank/DDBJ databases">
        <authorList>
            <consortium name="Genoscope - CEA"/>
            <person name="William W."/>
        </authorList>
    </citation>
    <scope>NUCLEOTIDE SEQUENCE</scope>
</reference>
<name>A0A8S1UZU0_PAROT</name>